<dbReference type="InterPro" id="IPR027417">
    <property type="entry name" value="P-loop_NTPase"/>
</dbReference>
<name>B4DA67_9BACT</name>
<sequence length="529" mass="58529">MSGAFKTRAGQKAFERDVREHRVSGLLARRRYGKTTIAGRISLYKMMKTPGHTVVFGSVKVDLGRDMIREESRQLQLAFRVLAQDSKLTLADRNGKELPATLSADDFAELYEATRLEFRLWHSNSIYSRTLIVALTPDAVGLGGDLILDEVGRARRFAEVLEAVMPIIQDQPEYRCIYTTTPPPDDNHPSFALLAPPIGAELPVRPEGNTYKSELGVFVRRITVHDAAADGIPLYDDDTGAPITPEESRRMAYDKDAWDRNYDCKFILGGTSVCGLQELDNAQRKGVGKSFLEIVQDDLTFDAACARLTALLGEGRIGCGWDLASTEKETSNPSSFTVMEEVGQELVTRGVFVWKSSNPAEQIERVVKILRAIEARKSGGRARRVAVDATGDRLFARMAATAISQQAGVPVELIVSSETVELPGYDTPVTKKTWLGDLYVAALNDNRHTFPPERYFREDHRIPKKVRGLYVAEPTSNGMHADTFDSGKLAQHALQSAQGALTAETLGQIRLGNNHGGFHRPQFQPRRLG</sequence>
<dbReference type="EMBL" id="ABVL01000029">
    <property type="protein sequence ID" value="EDY16694.1"/>
    <property type="molecule type" value="Genomic_DNA"/>
</dbReference>
<dbReference type="RefSeq" id="WP_006983128.1">
    <property type="nucleotide sequence ID" value="NZ_ABVL01000029.1"/>
</dbReference>
<dbReference type="eggNOG" id="COG4373">
    <property type="taxonomic scope" value="Bacteria"/>
</dbReference>
<dbReference type="Proteomes" id="UP000005824">
    <property type="component" value="Unassembled WGS sequence"/>
</dbReference>
<proteinExistence type="predicted"/>
<organism evidence="1 2">
    <name type="scientific">Chthoniobacter flavus Ellin428</name>
    <dbReference type="NCBI Taxonomy" id="497964"/>
    <lineage>
        <taxon>Bacteria</taxon>
        <taxon>Pseudomonadati</taxon>
        <taxon>Verrucomicrobiota</taxon>
        <taxon>Spartobacteria</taxon>
        <taxon>Chthoniobacterales</taxon>
        <taxon>Chthoniobacteraceae</taxon>
        <taxon>Chthoniobacter</taxon>
    </lineage>
</organism>
<accession>B4DA67</accession>
<comment type="caution">
    <text evidence="1">The sequence shown here is derived from an EMBL/GenBank/DDBJ whole genome shotgun (WGS) entry which is preliminary data.</text>
</comment>
<keyword evidence="2" id="KW-1185">Reference proteome</keyword>
<dbReference type="Gene3D" id="3.40.50.300">
    <property type="entry name" value="P-loop containing nucleotide triphosphate hydrolases"/>
    <property type="match status" value="1"/>
</dbReference>
<evidence type="ECO:0000313" key="1">
    <source>
        <dbReference type="EMBL" id="EDY16694.1"/>
    </source>
</evidence>
<reference evidence="1 2" key="1">
    <citation type="journal article" date="2011" name="J. Bacteriol.">
        <title>Genome sequence of Chthoniobacter flavus Ellin428, an aerobic heterotrophic soil bacterium.</title>
        <authorList>
            <person name="Kant R."/>
            <person name="van Passel M.W."/>
            <person name="Palva A."/>
            <person name="Lucas S."/>
            <person name="Lapidus A."/>
            <person name="Glavina Del Rio T."/>
            <person name="Dalin E."/>
            <person name="Tice H."/>
            <person name="Bruce D."/>
            <person name="Goodwin L."/>
            <person name="Pitluck S."/>
            <person name="Larimer F.W."/>
            <person name="Land M.L."/>
            <person name="Hauser L."/>
            <person name="Sangwan P."/>
            <person name="de Vos W.M."/>
            <person name="Janssen P.H."/>
            <person name="Smidt H."/>
        </authorList>
    </citation>
    <scope>NUCLEOTIDE SEQUENCE [LARGE SCALE GENOMIC DNA]</scope>
    <source>
        <strain evidence="1 2">Ellin428</strain>
    </source>
</reference>
<evidence type="ECO:0000313" key="2">
    <source>
        <dbReference type="Proteomes" id="UP000005824"/>
    </source>
</evidence>
<protein>
    <submittedName>
        <fullName evidence="1">Uncharacterized protein</fullName>
    </submittedName>
</protein>
<dbReference type="STRING" id="497964.CfE428DRAFT_5807"/>
<dbReference type="InParanoid" id="B4DA67"/>
<dbReference type="AlphaFoldDB" id="B4DA67"/>
<gene>
    <name evidence="1" type="ORF">CfE428DRAFT_5807</name>
</gene>